<feature type="signal peptide" evidence="1">
    <location>
        <begin position="1"/>
        <end position="24"/>
    </location>
</feature>
<keyword evidence="1" id="KW-0732">Signal</keyword>
<feature type="non-terminal residue" evidence="2">
    <location>
        <position position="284"/>
    </location>
</feature>
<name>A0ABN8ILH5_9NEOP</name>
<sequence length="284" mass="31805">MSRSIIASRMIPFLLLLALSSVCGDNCSYVYDELHYARTSILTIKGLPTNLAYNPNRKDLHFTLIDLESLQSESMQTKMDQYVLRDGEPIRIEDVNGQAAAVDAKNDKVYIASDDGIGLLNATDKVQFVSLKDEDVVQLFKPSNVDDLYAVTYPDNEVFAVDLKRNEKRKVEFVPCAYIIAVDAQGNIFYECDSKYVKVLLKGFREPIEFVGIAKNSARALAVDESDRVVLAANDGLYWLRPDSVIPKKLMSLDYVPSGIAFDGGHIYLATNGIIYKYTNEQCQ</sequence>
<gene>
    <name evidence="2" type="ORF">IPOD504_LOCUS11441</name>
</gene>
<feature type="chain" id="PRO_5046924375" evidence="1">
    <location>
        <begin position="25"/>
        <end position="284"/>
    </location>
</feature>
<evidence type="ECO:0000256" key="1">
    <source>
        <dbReference type="SAM" id="SignalP"/>
    </source>
</evidence>
<organism evidence="2 3">
    <name type="scientific">Iphiclides podalirius</name>
    <name type="common">scarce swallowtail</name>
    <dbReference type="NCBI Taxonomy" id="110791"/>
    <lineage>
        <taxon>Eukaryota</taxon>
        <taxon>Metazoa</taxon>
        <taxon>Ecdysozoa</taxon>
        <taxon>Arthropoda</taxon>
        <taxon>Hexapoda</taxon>
        <taxon>Insecta</taxon>
        <taxon>Pterygota</taxon>
        <taxon>Neoptera</taxon>
        <taxon>Endopterygota</taxon>
        <taxon>Lepidoptera</taxon>
        <taxon>Glossata</taxon>
        <taxon>Ditrysia</taxon>
        <taxon>Papilionoidea</taxon>
        <taxon>Papilionidae</taxon>
        <taxon>Papilioninae</taxon>
        <taxon>Iphiclides</taxon>
    </lineage>
</organism>
<evidence type="ECO:0000313" key="3">
    <source>
        <dbReference type="Proteomes" id="UP000837857"/>
    </source>
</evidence>
<protein>
    <submittedName>
        <fullName evidence="2">Uncharacterized protein</fullName>
    </submittedName>
</protein>
<dbReference type="Proteomes" id="UP000837857">
    <property type="component" value="Chromosome 28"/>
</dbReference>
<dbReference type="EMBL" id="OW152840">
    <property type="protein sequence ID" value="CAH2061773.1"/>
    <property type="molecule type" value="Genomic_DNA"/>
</dbReference>
<keyword evidence="3" id="KW-1185">Reference proteome</keyword>
<reference evidence="2" key="1">
    <citation type="submission" date="2022-03" db="EMBL/GenBank/DDBJ databases">
        <authorList>
            <person name="Martin H S."/>
        </authorList>
    </citation>
    <scope>NUCLEOTIDE SEQUENCE</scope>
</reference>
<evidence type="ECO:0000313" key="2">
    <source>
        <dbReference type="EMBL" id="CAH2061773.1"/>
    </source>
</evidence>
<dbReference type="SUPFAM" id="SSF75011">
    <property type="entry name" value="3-carboxy-cis,cis-mucoante lactonizing enzyme"/>
    <property type="match status" value="1"/>
</dbReference>
<proteinExistence type="predicted"/>
<accession>A0ABN8ILH5</accession>